<dbReference type="OrthoDB" id="5611641at2"/>
<evidence type="ECO:0000313" key="4">
    <source>
        <dbReference type="EMBL" id="TFW17617.1"/>
    </source>
</evidence>
<evidence type="ECO:0000313" key="5">
    <source>
        <dbReference type="Proteomes" id="UP000297729"/>
    </source>
</evidence>
<evidence type="ECO:0000256" key="1">
    <source>
        <dbReference type="ARBA" id="ARBA00022603"/>
    </source>
</evidence>
<keyword evidence="3" id="KW-0949">S-adenosyl-L-methionine</keyword>
<protein>
    <submittedName>
        <fullName evidence="4">Class I SAM-dependent methyltransferase</fullName>
    </submittedName>
</protein>
<gene>
    <name evidence="4" type="ORF">E4L98_20245</name>
</gene>
<sequence>IGSGLGGLVLYLARVRPDADVSGIELAPLPFVYSWLRARLGRSRARFLRGDYERLDFSCYDLVFAYLSPAAMSQLCRKAMAEMRPGTMLVSYEFIIEERSPDRIIHATKQGVPLYIWYF</sequence>
<organism evidence="4 5">
    <name type="scientific">Duganella callida</name>
    <dbReference type="NCBI Taxonomy" id="2561932"/>
    <lineage>
        <taxon>Bacteria</taxon>
        <taxon>Pseudomonadati</taxon>
        <taxon>Pseudomonadota</taxon>
        <taxon>Betaproteobacteria</taxon>
        <taxon>Burkholderiales</taxon>
        <taxon>Oxalobacteraceae</taxon>
        <taxon>Telluria group</taxon>
        <taxon>Duganella</taxon>
    </lineage>
</organism>
<dbReference type="PANTHER" id="PTHR13610">
    <property type="entry name" value="METHYLTRANSFERASE DOMAIN-CONTAINING PROTEIN"/>
    <property type="match status" value="1"/>
</dbReference>
<comment type="caution">
    <text evidence="4">The sequence shown here is derived from an EMBL/GenBank/DDBJ whole genome shotgun (WGS) entry which is preliminary data.</text>
</comment>
<proteinExistence type="predicted"/>
<dbReference type="GO" id="GO:0032259">
    <property type="term" value="P:methylation"/>
    <property type="evidence" value="ECO:0007669"/>
    <property type="project" value="UniProtKB-KW"/>
</dbReference>
<dbReference type="Gene3D" id="3.40.50.150">
    <property type="entry name" value="Vaccinia Virus protein VP39"/>
    <property type="match status" value="1"/>
</dbReference>
<dbReference type="EMBL" id="SPVG01000201">
    <property type="protein sequence ID" value="TFW17617.1"/>
    <property type="molecule type" value="Genomic_DNA"/>
</dbReference>
<keyword evidence="1 4" id="KW-0489">Methyltransferase</keyword>
<dbReference type="InterPro" id="IPR026170">
    <property type="entry name" value="FAM173A/B"/>
</dbReference>
<dbReference type="GO" id="GO:0016279">
    <property type="term" value="F:protein-lysine N-methyltransferase activity"/>
    <property type="evidence" value="ECO:0007669"/>
    <property type="project" value="InterPro"/>
</dbReference>
<evidence type="ECO:0000256" key="2">
    <source>
        <dbReference type="ARBA" id="ARBA00022679"/>
    </source>
</evidence>
<reference evidence="4 5" key="1">
    <citation type="submission" date="2019-03" db="EMBL/GenBank/DDBJ databases">
        <title>Draft Genome Sequence of Duganella callidus sp. nov., a Novel Duganella Species Isolated from Cultivated Soil.</title>
        <authorList>
            <person name="Raths R."/>
            <person name="Peta V."/>
            <person name="Bucking H."/>
        </authorList>
    </citation>
    <scope>NUCLEOTIDE SEQUENCE [LARGE SCALE GENOMIC DNA]</scope>
    <source>
        <strain evidence="4 5">DN04</strain>
    </source>
</reference>
<evidence type="ECO:0000256" key="3">
    <source>
        <dbReference type="ARBA" id="ARBA00022691"/>
    </source>
</evidence>
<name>A0A4Y9S7U3_9BURK</name>
<accession>A0A4Y9S7U3</accession>
<keyword evidence="2 4" id="KW-0808">Transferase</keyword>
<dbReference type="Proteomes" id="UP000297729">
    <property type="component" value="Unassembled WGS sequence"/>
</dbReference>
<dbReference type="InterPro" id="IPR029063">
    <property type="entry name" value="SAM-dependent_MTases_sf"/>
</dbReference>
<dbReference type="PANTHER" id="PTHR13610:SF9">
    <property type="entry name" value="FI06469P"/>
    <property type="match status" value="1"/>
</dbReference>
<dbReference type="SUPFAM" id="SSF53335">
    <property type="entry name" value="S-adenosyl-L-methionine-dependent methyltransferases"/>
    <property type="match status" value="1"/>
</dbReference>
<feature type="non-terminal residue" evidence="4">
    <location>
        <position position="1"/>
    </location>
</feature>
<dbReference type="AlphaFoldDB" id="A0A4Y9S7U3"/>
<keyword evidence="5" id="KW-1185">Reference proteome</keyword>
<dbReference type="RefSeq" id="WP_135203351.1">
    <property type="nucleotide sequence ID" value="NZ_SPVG01000201.1"/>
</dbReference>